<dbReference type="InterPro" id="IPR002912">
    <property type="entry name" value="ACT_dom"/>
</dbReference>
<dbReference type="InterPro" id="IPR007685">
    <property type="entry name" value="RelA_SpoT"/>
</dbReference>
<dbReference type="SUPFAM" id="SSF55021">
    <property type="entry name" value="ACT-like"/>
    <property type="match status" value="1"/>
</dbReference>
<dbReference type="Pfam" id="PF13328">
    <property type="entry name" value="HD_4"/>
    <property type="match status" value="1"/>
</dbReference>
<dbReference type="CDD" id="cd01668">
    <property type="entry name" value="TGS_RSH"/>
    <property type="match status" value="1"/>
</dbReference>
<dbReference type="GO" id="GO:0005886">
    <property type="term" value="C:plasma membrane"/>
    <property type="evidence" value="ECO:0007669"/>
    <property type="project" value="TreeGrafter"/>
</dbReference>
<dbReference type="PANTHER" id="PTHR21262:SF31">
    <property type="entry name" value="GTP PYROPHOSPHOKINASE"/>
    <property type="match status" value="1"/>
</dbReference>
<dbReference type="Pfam" id="PF13291">
    <property type="entry name" value="ACT_4"/>
    <property type="match status" value="1"/>
</dbReference>
<dbReference type="OrthoDB" id="9805041at2"/>
<sequence>MTKDIGNFHYVECRDLDTLITEMRKYIKKEDAIEEVKKAYFYAEEKHKDQKRKNGDPYIIHPLSTAYYLSQWRMGPKTIIAGLLHDVIEDTPVTFEEVEEMYGTDVADIVEAVTKVSYFTEENRAQMKAQYLRKLFLSMIRDIRVIIVKIADRMHNILTLKYMTPDKQKLIAKETLEIYSTIAHRIGMKSAKNLLEDYSFEYLNRDEYNKIANLLEEDKEARLEIINEIINDIERKILLDSNLSDVDVFGRSKTIYSIYRKMHFFGKSFQDINDILAVRIITQNIDDCYRILGWIHQMYTPLSGRFKDYIATPKNNLYQSLHTTLANKDGIIFEVQIRTREMDDIAEHGAAAHWKYKEDEANIDIAAKQREIDEKVDMFTRLMNLEKLASNGEEVEYDKTIQVYEEDDIEQTFKTDYLTAMIYVLTPDGHVITLPFGSSVLDFAYKIHTDVGNKTIGAKINGVFSPYNTTLNSGEIIEIQTSNDAEPQEKWLRFVITTTARKAIEQSLAKKAEIEKKEEKITNQKLIRNTKREVDRYIIANNLKWQVNSVDEIQRKLKILDYKNIDDFLLSVGKGDFSISEAVNFVYVSKEELKDIDKINDMKTRKYKSVVGRDDIRINGIERISCVLAQCCYPVPFESITSYMSKTKGIQVHRSECVNIVNIRKTKDILKAEWINSKTKNKKYYAKVRIETQDRPGILLDIVNILTSRRINISQIKTIANELDYLVKGSLIVEISNLEELNSLLNNLKELPGIIKVKRVLSIGERIDF</sequence>
<dbReference type="InterPro" id="IPR003607">
    <property type="entry name" value="HD/PDEase_dom"/>
</dbReference>
<comment type="pathway">
    <text evidence="1">Purine metabolism.</text>
</comment>
<dbReference type="InterPro" id="IPR012675">
    <property type="entry name" value="Beta-grasp_dom_sf"/>
</dbReference>
<dbReference type="InterPro" id="IPR033655">
    <property type="entry name" value="TGS_RelA/SpoT"/>
</dbReference>
<evidence type="ECO:0000313" key="9">
    <source>
        <dbReference type="EMBL" id="QBQ07646.1"/>
    </source>
</evidence>
<feature type="domain" description="HD" evidence="7">
    <location>
        <begin position="58"/>
        <end position="157"/>
    </location>
</feature>
<dbReference type="Proteomes" id="UP000294309">
    <property type="component" value="Chromosome"/>
</dbReference>
<comment type="similarity">
    <text evidence="4">Belongs to the relA/spoT family.</text>
</comment>
<dbReference type="FunFam" id="3.10.20.30:FF:000002">
    <property type="entry name" value="GTP pyrophosphokinase (RelA/SpoT)"/>
    <property type="match status" value="1"/>
</dbReference>
<evidence type="ECO:0000256" key="2">
    <source>
        <dbReference type="ARBA" id="ARBA00041770"/>
    </source>
</evidence>
<dbReference type="EMBL" id="CP038013">
    <property type="protein sequence ID" value="QBQ07646.1"/>
    <property type="molecule type" value="Genomic_DNA"/>
</dbReference>
<dbReference type="CDD" id="cd05399">
    <property type="entry name" value="NT_Rel-Spo_like"/>
    <property type="match status" value="1"/>
</dbReference>
<dbReference type="Gene3D" id="3.30.70.260">
    <property type="match status" value="1"/>
</dbReference>
<dbReference type="SMART" id="SM00471">
    <property type="entry name" value="HDc"/>
    <property type="match status" value="1"/>
</dbReference>
<keyword evidence="5" id="KW-0175">Coiled coil</keyword>
<dbReference type="NCBIfam" id="TIGR00691">
    <property type="entry name" value="spoT_relA"/>
    <property type="match status" value="1"/>
</dbReference>
<evidence type="ECO:0000256" key="4">
    <source>
        <dbReference type="RuleBase" id="RU003847"/>
    </source>
</evidence>
<dbReference type="PROSITE" id="PS51880">
    <property type="entry name" value="TGS"/>
    <property type="match status" value="1"/>
</dbReference>
<dbReference type="GO" id="GO:0015969">
    <property type="term" value="P:guanosine tetraphosphate metabolic process"/>
    <property type="evidence" value="ECO:0007669"/>
    <property type="project" value="InterPro"/>
</dbReference>
<feature type="coiled-coil region" evidence="5">
    <location>
        <begin position="500"/>
        <end position="529"/>
    </location>
</feature>
<dbReference type="PROSITE" id="PS51671">
    <property type="entry name" value="ACT"/>
    <property type="match status" value="1"/>
</dbReference>
<dbReference type="InterPro" id="IPR004095">
    <property type="entry name" value="TGS"/>
</dbReference>
<dbReference type="AlphaFoldDB" id="A0A4P7AJ13"/>
<reference evidence="9 10" key="1">
    <citation type="submission" date="2019-03" db="EMBL/GenBank/DDBJ databases">
        <title>Complete genome sequence of Spiroplasma gladiatoris TG-1 (DSM 22552).</title>
        <authorList>
            <person name="Lin Y.-C."/>
            <person name="Chou L."/>
            <person name="Kuo C.-H."/>
        </authorList>
    </citation>
    <scope>NUCLEOTIDE SEQUENCE [LARGE SCALE GENOMIC DNA]</scope>
    <source>
        <strain evidence="9 10">TG-1</strain>
    </source>
</reference>
<dbReference type="RefSeq" id="WP_134297439.1">
    <property type="nucleotide sequence ID" value="NZ_CP038013.1"/>
</dbReference>
<name>A0A4P7AJ13_9MOLU</name>
<evidence type="ECO:0000256" key="1">
    <source>
        <dbReference type="ARBA" id="ARBA00025704"/>
    </source>
</evidence>
<dbReference type="PROSITE" id="PS51831">
    <property type="entry name" value="HD"/>
    <property type="match status" value="1"/>
</dbReference>
<dbReference type="InterPro" id="IPR045865">
    <property type="entry name" value="ACT-like_dom_sf"/>
</dbReference>
<dbReference type="KEGG" id="sgq:SGLAD_v1c04470"/>
<feature type="domain" description="TGS" evidence="8">
    <location>
        <begin position="420"/>
        <end position="481"/>
    </location>
</feature>
<dbReference type="SUPFAM" id="SSF109604">
    <property type="entry name" value="HD-domain/PDEase-like"/>
    <property type="match status" value="1"/>
</dbReference>
<dbReference type="InterPro" id="IPR043519">
    <property type="entry name" value="NT_sf"/>
</dbReference>
<dbReference type="FunFam" id="1.10.3210.10:FF:000001">
    <property type="entry name" value="GTP pyrophosphokinase RelA"/>
    <property type="match status" value="1"/>
</dbReference>
<dbReference type="SUPFAM" id="SSF81301">
    <property type="entry name" value="Nucleotidyltransferase"/>
    <property type="match status" value="1"/>
</dbReference>
<evidence type="ECO:0000259" key="6">
    <source>
        <dbReference type="PROSITE" id="PS51671"/>
    </source>
</evidence>
<keyword evidence="9" id="KW-0808">Transferase</keyword>
<dbReference type="InterPro" id="IPR006674">
    <property type="entry name" value="HD_domain"/>
</dbReference>
<dbReference type="Pfam" id="PF04607">
    <property type="entry name" value="RelA_SpoT"/>
    <property type="match status" value="1"/>
</dbReference>
<dbReference type="Gene3D" id="1.10.3210.10">
    <property type="entry name" value="Hypothetical protein af1432"/>
    <property type="match status" value="1"/>
</dbReference>
<dbReference type="GO" id="GO:0016301">
    <property type="term" value="F:kinase activity"/>
    <property type="evidence" value="ECO:0007669"/>
    <property type="project" value="UniProtKB-KW"/>
</dbReference>
<dbReference type="FunFam" id="3.30.460.10:FF:000001">
    <property type="entry name" value="GTP pyrophosphokinase RelA"/>
    <property type="match status" value="1"/>
</dbReference>
<keyword evidence="9" id="KW-0418">Kinase</keyword>
<evidence type="ECO:0000259" key="8">
    <source>
        <dbReference type="PROSITE" id="PS51880"/>
    </source>
</evidence>
<evidence type="ECO:0000259" key="7">
    <source>
        <dbReference type="PROSITE" id="PS51831"/>
    </source>
</evidence>
<proteinExistence type="inferred from homology"/>
<keyword evidence="10" id="KW-1185">Reference proteome</keyword>
<evidence type="ECO:0000256" key="5">
    <source>
        <dbReference type="SAM" id="Coils"/>
    </source>
</evidence>
<evidence type="ECO:0000256" key="3">
    <source>
        <dbReference type="ARBA" id="ARBA00056789"/>
    </source>
</evidence>
<dbReference type="PANTHER" id="PTHR21262">
    <property type="entry name" value="GUANOSINE-3',5'-BIS DIPHOSPHATE 3'-PYROPHOSPHOHYDROLASE"/>
    <property type="match status" value="1"/>
</dbReference>
<dbReference type="SMART" id="SM00954">
    <property type="entry name" value="RelA_SpoT"/>
    <property type="match status" value="1"/>
</dbReference>
<dbReference type="CDD" id="cd04876">
    <property type="entry name" value="ACT_RelA-SpoT"/>
    <property type="match status" value="1"/>
</dbReference>
<dbReference type="SUPFAM" id="SSF81271">
    <property type="entry name" value="TGS-like"/>
    <property type="match status" value="1"/>
</dbReference>
<accession>A0A4P7AJ13</accession>
<evidence type="ECO:0000313" key="10">
    <source>
        <dbReference type="Proteomes" id="UP000294309"/>
    </source>
</evidence>
<dbReference type="InterPro" id="IPR012676">
    <property type="entry name" value="TGS-like"/>
</dbReference>
<comment type="function">
    <text evidence="3">In eubacteria ppGpp (guanosine 3'-diphosphate 5'-diphosphate) is a mediator of the stringent response that coordinates a variety of cellular activities in response to changes in nutritional abundance. This enzyme catalyzes the degradation of ppGpp into GDP. It may also be capable of catalyzing the synthesis of ppGpp.</text>
</comment>
<feature type="domain" description="ACT" evidence="6">
    <location>
        <begin position="687"/>
        <end position="762"/>
    </location>
</feature>
<dbReference type="CDD" id="cd00077">
    <property type="entry name" value="HDc"/>
    <property type="match status" value="1"/>
</dbReference>
<dbReference type="Gene3D" id="3.10.20.30">
    <property type="match status" value="1"/>
</dbReference>
<dbReference type="Gene3D" id="3.30.460.10">
    <property type="entry name" value="Beta Polymerase, domain 2"/>
    <property type="match status" value="1"/>
</dbReference>
<dbReference type="Pfam" id="PF02824">
    <property type="entry name" value="TGS"/>
    <property type="match status" value="1"/>
</dbReference>
<dbReference type="InterPro" id="IPR004811">
    <property type="entry name" value="RelA/Spo_fam"/>
</dbReference>
<gene>
    <name evidence="9" type="primary">relA</name>
    <name evidence="9" type="ORF">SGLAD_v1c04470</name>
</gene>
<organism evidence="9 10">
    <name type="scientific">Spiroplasma gladiatoris</name>
    <dbReference type="NCBI Taxonomy" id="2143"/>
    <lineage>
        <taxon>Bacteria</taxon>
        <taxon>Bacillati</taxon>
        <taxon>Mycoplasmatota</taxon>
        <taxon>Mollicutes</taxon>
        <taxon>Entomoplasmatales</taxon>
        <taxon>Spiroplasmataceae</taxon>
        <taxon>Spiroplasma</taxon>
    </lineage>
</organism>
<protein>
    <recommendedName>
        <fullName evidence="2">Penta-phosphate guanosine-3'-pyrophosphohydrolase</fullName>
    </recommendedName>
</protein>